<sequence length="60" mass="6306">MAPLKLTFMASLLLIVALVGAKEEAMAPSPTMQSGSNFVSPALAAIFATSLLSFFALFNR</sequence>
<dbReference type="HOGENOM" id="CLU_2944755_0_0_1"/>
<organism evidence="3 4">
    <name type="scientific">Amborella trichopoda</name>
    <dbReference type="NCBI Taxonomy" id="13333"/>
    <lineage>
        <taxon>Eukaryota</taxon>
        <taxon>Viridiplantae</taxon>
        <taxon>Streptophyta</taxon>
        <taxon>Embryophyta</taxon>
        <taxon>Tracheophyta</taxon>
        <taxon>Spermatophyta</taxon>
        <taxon>Magnoliopsida</taxon>
        <taxon>Amborellales</taxon>
        <taxon>Amborellaceae</taxon>
        <taxon>Amborella</taxon>
    </lineage>
</organism>
<evidence type="ECO:0000256" key="2">
    <source>
        <dbReference type="SAM" id="SignalP"/>
    </source>
</evidence>
<keyword evidence="2" id="KW-0732">Signal</keyword>
<evidence type="ECO:0000256" key="1">
    <source>
        <dbReference type="SAM" id="Phobius"/>
    </source>
</evidence>
<keyword evidence="1" id="KW-0472">Membrane</keyword>
<keyword evidence="4" id="KW-1185">Reference proteome</keyword>
<keyword evidence="1" id="KW-1133">Transmembrane helix</keyword>
<evidence type="ECO:0000313" key="4">
    <source>
        <dbReference type="Proteomes" id="UP000017836"/>
    </source>
</evidence>
<dbReference type="EMBL" id="KI392687">
    <property type="protein sequence ID" value="ERN11746.1"/>
    <property type="molecule type" value="Genomic_DNA"/>
</dbReference>
<protein>
    <submittedName>
        <fullName evidence="3">Uncharacterized protein</fullName>
    </submittedName>
</protein>
<dbReference type="Gramene" id="ERN11746">
    <property type="protein sequence ID" value="ERN11746"/>
    <property type="gene ID" value="AMTR_s00022p00240960"/>
</dbReference>
<keyword evidence="1" id="KW-0812">Transmembrane</keyword>
<proteinExistence type="predicted"/>
<feature type="transmembrane region" description="Helical" evidence="1">
    <location>
        <begin position="37"/>
        <end position="58"/>
    </location>
</feature>
<dbReference type="AlphaFoldDB" id="W1PVM7"/>
<dbReference type="Proteomes" id="UP000017836">
    <property type="component" value="Unassembled WGS sequence"/>
</dbReference>
<evidence type="ECO:0000313" key="3">
    <source>
        <dbReference type="EMBL" id="ERN11746.1"/>
    </source>
</evidence>
<feature type="signal peptide" evidence="2">
    <location>
        <begin position="1"/>
        <end position="21"/>
    </location>
</feature>
<accession>W1PVM7</accession>
<gene>
    <name evidence="3" type="ORF">AMTR_s00022p00240960</name>
</gene>
<feature type="chain" id="PRO_5004807772" evidence="2">
    <location>
        <begin position="22"/>
        <end position="60"/>
    </location>
</feature>
<name>W1PVM7_AMBTC</name>
<reference evidence="4" key="1">
    <citation type="journal article" date="2013" name="Science">
        <title>The Amborella genome and the evolution of flowering plants.</title>
        <authorList>
            <consortium name="Amborella Genome Project"/>
        </authorList>
    </citation>
    <scope>NUCLEOTIDE SEQUENCE [LARGE SCALE GENOMIC DNA]</scope>
</reference>